<name>A0A4R3KBY9_9BACI</name>
<evidence type="ECO:0000259" key="10">
    <source>
        <dbReference type="Pfam" id="PF04290"/>
    </source>
</evidence>
<evidence type="ECO:0000256" key="4">
    <source>
        <dbReference type="ARBA" id="ARBA00022519"/>
    </source>
</evidence>
<evidence type="ECO:0000256" key="1">
    <source>
        <dbReference type="ARBA" id="ARBA00004429"/>
    </source>
</evidence>
<dbReference type="InterPro" id="IPR055348">
    <property type="entry name" value="DctQ"/>
</dbReference>
<dbReference type="Proteomes" id="UP000295788">
    <property type="component" value="Unassembled WGS sequence"/>
</dbReference>
<evidence type="ECO:0000313" key="11">
    <source>
        <dbReference type="EMBL" id="TCS80598.1"/>
    </source>
</evidence>
<accession>A0A4R3KBY9</accession>
<organism evidence="11 12">
    <name type="scientific">Tepidibacillus fermentans</name>
    <dbReference type="NCBI Taxonomy" id="1281767"/>
    <lineage>
        <taxon>Bacteria</taxon>
        <taxon>Bacillati</taxon>
        <taxon>Bacillota</taxon>
        <taxon>Bacilli</taxon>
        <taxon>Bacillales</taxon>
        <taxon>Bacillaceae</taxon>
        <taxon>Tepidibacillus</taxon>
    </lineage>
</organism>
<keyword evidence="3" id="KW-1003">Cell membrane</keyword>
<sequence>MKSVNFVLNKLEEIFVILALAVAVTVAFIEVILRQFGTSMGFSFELVNYLLIWVGLIGASIGVRENVHLGVDLLIKNFEAKTQKAILILGNLVSVFFSVLIAYLGYLHVQDVLHLGQLSPEMEMPLYIPRSLIPIAFGLMGIRFLQQTYRIWKTSAEQLEQREGVIHE</sequence>
<keyword evidence="4" id="KW-0997">Cell inner membrane</keyword>
<dbReference type="AlphaFoldDB" id="A0A4R3KBY9"/>
<evidence type="ECO:0000256" key="2">
    <source>
        <dbReference type="ARBA" id="ARBA00022448"/>
    </source>
</evidence>
<evidence type="ECO:0000256" key="3">
    <source>
        <dbReference type="ARBA" id="ARBA00022475"/>
    </source>
</evidence>
<protein>
    <submittedName>
        <fullName evidence="11">C4-dicarboxylate transporter DctQ subunit</fullName>
    </submittedName>
</protein>
<keyword evidence="5 9" id="KW-0812">Transmembrane</keyword>
<comment type="similarity">
    <text evidence="8">Belongs to the TRAP transporter small permease family.</text>
</comment>
<dbReference type="GO" id="GO:0015740">
    <property type="term" value="P:C4-dicarboxylate transport"/>
    <property type="evidence" value="ECO:0007669"/>
    <property type="project" value="TreeGrafter"/>
</dbReference>
<proteinExistence type="inferred from homology"/>
<reference evidence="11 12" key="1">
    <citation type="submission" date="2019-03" db="EMBL/GenBank/DDBJ databases">
        <title>Genomic Encyclopedia of Type Strains, Phase IV (KMG-IV): sequencing the most valuable type-strain genomes for metagenomic binning, comparative biology and taxonomic classification.</title>
        <authorList>
            <person name="Goeker M."/>
        </authorList>
    </citation>
    <scope>NUCLEOTIDE SEQUENCE [LARGE SCALE GENOMIC DNA]</scope>
    <source>
        <strain evidence="11 12">DSM 23802</strain>
    </source>
</reference>
<evidence type="ECO:0000256" key="5">
    <source>
        <dbReference type="ARBA" id="ARBA00022692"/>
    </source>
</evidence>
<feature type="transmembrane region" description="Helical" evidence="9">
    <location>
        <begin position="46"/>
        <end position="64"/>
    </location>
</feature>
<dbReference type="Pfam" id="PF04290">
    <property type="entry name" value="DctQ"/>
    <property type="match status" value="1"/>
</dbReference>
<dbReference type="InterPro" id="IPR007387">
    <property type="entry name" value="TRAP_DctQ"/>
</dbReference>
<dbReference type="RefSeq" id="WP_132769702.1">
    <property type="nucleotide sequence ID" value="NZ_SMAB01000016.1"/>
</dbReference>
<keyword evidence="12" id="KW-1185">Reference proteome</keyword>
<evidence type="ECO:0000256" key="9">
    <source>
        <dbReference type="SAM" id="Phobius"/>
    </source>
</evidence>
<evidence type="ECO:0000256" key="8">
    <source>
        <dbReference type="ARBA" id="ARBA00038436"/>
    </source>
</evidence>
<dbReference type="GO" id="GO:0022857">
    <property type="term" value="F:transmembrane transporter activity"/>
    <property type="evidence" value="ECO:0007669"/>
    <property type="project" value="TreeGrafter"/>
</dbReference>
<evidence type="ECO:0000313" key="12">
    <source>
        <dbReference type="Proteomes" id="UP000295788"/>
    </source>
</evidence>
<keyword evidence="7 9" id="KW-0472">Membrane</keyword>
<feature type="transmembrane region" description="Helical" evidence="9">
    <location>
        <begin position="126"/>
        <end position="145"/>
    </location>
</feature>
<feature type="transmembrane region" description="Helical" evidence="9">
    <location>
        <begin position="12"/>
        <end position="34"/>
    </location>
</feature>
<feature type="transmembrane region" description="Helical" evidence="9">
    <location>
        <begin position="85"/>
        <end position="106"/>
    </location>
</feature>
<keyword evidence="2" id="KW-0813">Transport</keyword>
<evidence type="ECO:0000256" key="6">
    <source>
        <dbReference type="ARBA" id="ARBA00022989"/>
    </source>
</evidence>
<dbReference type="PANTHER" id="PTHR35011">
    <property type="entry name" value="2,3-DIKETO-L-GULONATE TRAP TRANSPORTER SMALL PERMEASE PROTEIN YIAM"/>
    <property type="match status" value="1"/>
</dbReference>
<dbReference type="GO" id="GO:0005886">
    <property type="term" value="C:plasma membrane"/>
    <property type="evidence" value="ECO:0007669"/>
    <property type="project" value="UniProtKB-SubCell"/>
</dbReference>
<dbReference type="PANTHER" id="PTHR35011:SF2">
    <property type="entry name" value="2,3-DIKETO-L-GULONATE TRAP TRANSPORTER SMALL PERMEASE PROTEIN YIAM"/>
    <property type="match status" value="1"/>
</dbReference>
<comment type="subcellular location">
    <subcellularLocation>
        <location evidence="1">Cell inner membrane</location>
        <topology evidence="1">Multi-pass membrane protein</topology>
    </subcellularLocation>
</comment>
<dbReference type="OrthoDB" id="9815614at2"/>
<evidence type="ECO:0000256" key="7">
    <source>
        <dbReference type="ARBA" id="ARBA00023136"/>
    </source>
</evidence>
<gene>
    <name evidence="11" type="ORF">EDD72_11618</name>
</gene>
<feature type="domain" description="Tripartite ATP-independent periplasmic transporters DctQ component" evidence="10">
    <location>
        <begin position="24"/>
        <end position="153"/>
    </location>
</feature>
<comment type="caution">
    <text evidence="11">The sequence shown here is derived from an EMBL/GenBank/DDBJ whole genome shotgun (WGS) entry which is preliminary data.</text>
</comment>
<dbReference type="EMBL" id="SMAB01000016">
    <property type="protein sequence ID" value="TCS80598.1"/>
    <property type="molecule type" value="Genomic_DNA"/>
</dbReference>
<keyword evidence="6 9" id="KW-1133">Transmembrane helix</keyword>